<reference evidence="2" key="4">
    <citation type="submission" date="2023-01" db="EMBL/GenBank/DDBJ databases">
        <title>Draft genome sequence of Aliivibrio sifiae strain NBRC 105001.</title>
        <authorList>
            <person name="Sun Q."/>
            <person name="Mori K."/>
        </authorList>
    </citation>
    <scope>NUCLEOTIDE SEQUENCE</scope>
    <source>
        <strain evidence="2">NBRC 105001</strain>
    </source>
</reference>
<sequence length="161" mass="18148">MIKKLTLLLTLVSSLSFACGLHQDTGFSLITEPGSLEVFESIIETRRNNTLNNSNKPDHFQLFTIKSTLAKPNEHQINFSLFEAIKGHYSKVTLDNGVNITGRDTLPKKDELLVITELDVLDALATKAMTWNEVKENNLLIINGNKTEIAQLEHWFSTLHK</sequence>
<gene>
    <name evidence="3" type="ORF">BTO23_17670</name>
    <name evidence="2" type="ORF">GCM10007855_04230</name>
</gene>
<evidence type="ECO:0000313" key="4">
    <source>
        <dbReference type="Proteomes" id="UP000239273"/>
    </source>
</evidence>
<organism evidence="3 4">
    <name type="scientific">Aliivibrio sifiae</name>
    <dbReference type="NCBI Taxonomy" id="566293"/>
    <lineage>
        <taxon>Bacteria</taxon>
        <taxon>Pseudomonadati</taxon>
        <taxon>Pseudomonadota</taxon>
        <taxon>Gammaproteobacteria</taxon>
        <taxon>Vibrionales</taxon>
        <taxon>Vibrionaceae</taxon>
        <taxon>Aliivibrio</taxon>
    </lineage>
</organism>
<feature type="signal peptide" evidence="1">
    <location>
        <begin position="1"/>
        <end position="18"/>
    </location>
</feature>
<evidence type="ECO:0000313" key="2">
    <source>
        <dbReference type="EMBL" id="GLR73550.1"/>
    </source>
</evidence>
<protein>
    <submittedName>
        <fullName evidence="3">Uncharacterized protein</fullName>
    </submittedName>
</protein>
<dbReference type="RefSeq" id="WP_105064200.1">
    <property type="nucleotide sequence ID" value="NZ_BSOU01000001.1"/>
</dbReference>
<name>A0A2S7X994_9GAMM</name>
<evidence type="ECO:0000256" key="1">
    <source>
        <dbReference type="SAM" id="SignalP"/>
    </source>
</evidence>
<dbReference type="Proteomes" id="UP000239273">
    <property type="component" value="Unassembled WGS sequence"/>
</dbReference>
<feature type="chain" id="PRO_5015640013" evidence="1">
    <location>
        <begin position="19"/>
        <end position="161"/>
    </location>
</feature>
<dbReference type="AlphaFoldDB" id="A0A2S7X994"/>
<comment type="caution">
    <text evidence="3">The sequence shown here is derived from an EMBL/GenBank/DDBJ whole genome shotgun (WGS) entry which is preliminary data.</text>
</comment>
<evidence type="ECO:0000313" key="3">
    <source>
        <dbReference type="EMBL" id="PQJ87909.1"/>
    </source>
</evidence>
<reference evidence="5" key="3">
    <citation type="journal article" date="2019" name="Int. J. Syst. Evol. Microbiol.">
        <title>The Global Catalogue of Microorganisms (GCM) 10K type strain sequencing project: providing services to taxonomists for standard genome sequencing and annotation.</title>
        <authorList>
            <consortium name="The Broad Institute Genomics Platform"/>
            <consortium name="The Broad Institute Genome Sequencing Center for Infectious Disease"/>
            <person name="Wu L."/>
            <person name="Ma J."/>
        </authorList>
    </citation>
    <scope>NUCLEOTIDE SEQUENCE [LARGE SCALE GENOMIC DNA]</scope>
    <source>
        <strain evidence="5">NBRC 105001</strain>
    </source>
</reference>
<dbReference type="Proteomes" id="UP001156660">
    <property type="component" value="Unassembled WGS sequence"/>
</dbReference>
<reference evidence="3 4" key="2">
    <citation type="submission" date="2016-12" db="EMBL/GenBank/DDBJ databases">
        <title>Diversity of luminous bacteria.</title>
        <authorList>
            <person name="Yoshizawa S."/>
            <person name="Kogure K."/>
        </authorList>
    </citation>
    <scope>NUCLEOTIDE SEQUENCE [LARGE SCALE GENOMIC DNA]</scope>
    <source>
        <strain evidence="3 4">NBRC 105001</strain>
    </source>
</reference>
<dbReference type="EMBL" id="BSOU01000001">
    <property type="protein sequence ID" value="GLR73550.1"/>
    <property type="molecule type" value="Genomic_DNA"/>
</dbReference>
<reference evidence="2" key="1">
    <citation type="journal article" date="2014" name="Int. J. Syst. Evol. Microbiol.">
        <title>Complete genome of a new Firmicutes species belonging to the dominant human colonic microbiota ('Ruminococcus bicirculans') reveals two chromosomes and a selective capacity to utilize plant glucans.</title>
        <authorList>
            <consortium name="NISC Comparative Sequencing Program"/>
            <person name="Wegmann U."/>
            <person name="Louis P."/>
            <person name="Goesmann A."/>
            <person name="Henrissat B."/>
            <person name="Duncan S.H."/>
            <person name="Flint H.J."/>
        </authorList>
    </citation>
    <scope>NUCLEOTIDE SEQUENCE</scope>
    <source>
        <strain evidence="2">NBRC 105001</strain>
    </source>
</reference>
<accession>A0A2S7X994</accession>
<dbReference type="EMBL" id="MSCP01000002">
    <property type="protein sequence ID" value="PQJ87909.1"/>
    <property type="molecule type" value="Genomic_DNA"/>
</dbReference>
<keyword evidence="1" id="KW-0732">Signal</keyword>
<dbReference type="PROSITE" id="PS51257">
    <property type="entry name" value="PROKAR_LIPOPROTEIN"/>
    <property type="match status" value="1"/>
</dbReference>
<proteinExistence type="predicted"/>
<dbReference type="OrthoDB" id="6265700at2"/>
<evidence type="ECO:0000313" key="5">
    <source>
        <dbReference type="Proteomes" id="UP001156660"/>
    </source>
</evidence>
<keyword evidence="5" id="KW-1185">Reference proteome</keyword>